<name>A0A9E7AAI3_9HYPH</name>
<accession>A0A9E7AAI3</accession>
<evidence type="ECO:0000313" key="3">
    <source>
        <dbReference type="Proteomes" id="UP000831684"/>
    </source>
</evidence>
<feature type="compositionally biased region" description="Basic residues" evidence="1">
    <location>
        <begin position="1"/>
        <end position="13"/>
    </location>
</feature>
<dbReference type="EMBL" id="CP083242">
    <property type="protein sequence ID" value="UOK73714.1"/>
    <property type="molecule type" value="Genomic_DNA"/>
</dbReference>
<geneLocation type="plasmid" evidence="2 3">
    <name>pC</name>
</geneLocation>
<evidence type="ECO:0000313" key="2">
    <source>
        <dbReference type="EMBL" id="UOK73714.1"/>
    </source>
</evidence>
<evidence type="ECO:0000256" key="1">
    <source>
        <dbReference type="SAM" id="MobiDB-lite"/>
    </source>
</evidence>
<reference evidence="2" key="1">
    <citation type="submission" date="2021-09" db="EMBL/GenBank/DDBJ databases">
        <title>Network and meta-omics reveal the key degrader and cooperation patterns in an efficient 1,4-dioxane-degrading microbial community.</title>
        <authorList>
            <person name="Dai C."/>
        </authorList>
    </citation>
    <scope>NUCLEOTIDE SEQUENCE</scope>
    <source>
        <strain evidence="2">ZM13</strain>
        <plasmid evidence="2">pC</plasmid>
    </source>
</reference>
<feature type="region of interest" description="Disordered" evidence="1">
    <location>
        <begin position="1"/>
        <end position="21"/>
    </location>
</feature>
<dbReference type="AlphaFoldDB" id="A0A9E7AAI3"/>
<keyword evidence="2" id="KW-0614">Plasmid</keyword>
<sequence>MSSPRHPRQRHRDHRETAAGNDAAFIRDKNKDIIWLQPNQLQKGTDKLDPDCRQHDTIEAPVGLGNASADGNAPLAIAQTALIRLADIRADDGTVAMNFKIITVGKIRTAAMNGRIGNDVPIRVQNKNRPNKIHAAGKICQDMLIDGLSVACIDIAQFKHDKAQRRIIHLDMLIHMSRNSSGEVRAGQFGAFPCLRAHLPETPMTANRIKAARMLPRSSARAWNPFVATGEQARN</sequence>
<protein>
    <submittedName>
        <fullName evidence="2">Uncharacterized protein</fullName>
    </submittedName>
</protein>
<dbReference type="RefSeq" id="WP_244451328.1">
    <property type="nucleotide sequence ID" value="NZ_CP083242.1"/>
</dbReference>
<proteinExistence type="predicted"/>
<gene>
    <name evidence="2" type="ORF">K9D25_23925</name>
</gene>
<dbReference type="KEGG" id="apol:K9D25_23925"/>
<organism evidence="2 3">
    <name type="scientific">Ancylobacter polymorphus</name>
    <dbReference type="NCBI Taxonomy" id="223390"/>
    <lineage>
        <taxon>Bacteria</taxon>
        <taxon>Pseudomonadati</taxon>
        <taxon>Pseudomonadota</taxon>
        <taxon>Alphaproteobacteria</taxon>
        <taxon>Hyphomicrobiales</taxon>
        <taxon>Xanthobacteraceae</taxon>
        <taxon>Ancylobacter</taxon>
    </lineage>
</organism>
<dbReference type="Proteomes" id="UP000831684">
    <property type="component" value="Plasmid pC"/>
</dbReference>